<accession>A0A371PMZ3</accession>
<organism evidence="2 3">
    <name type="scientific">Paenibacillus paeoniae</name>
    <dbReference type="NCBI Taxonomy" id="2292705"/>
    <lineage>
        <taxon>Bacteria</taxon>
        <taxon>Bacillati</taxon>
        <taxon>Bacillota</taxon>
        <taxon>Bacilli</taxon>
        <taxon>Bacillales</taxon>
        <taxon>Paenibacillaceae</taxon>
        <taxon>Paenibacillus</taxon>
    </lineage>
</organism>
<dbReference type="Proteomes" id="UP000261905">
    <property type="component" value="Unassembled WGS sequence"/>
</dbReference>
<evidence type="ECO:0008006" key="4">
    <source>
        <dbReference type="Google" id="ProtNLM"/>
    </source>
</evidence>
<keyword evidence="1" id="KW-0732">Signal</keyword>
<evidence type="ECO:0000256" key="1">
    <source>
        <dbReference type="SAM" id="SignalP"/>
    </source>
</evidence>
<sequence length="150" mass="17240">MMRLLAVVLLLVLVSCSNEKQFDFIFSYGVMYKNVLNTAEETFTKDLVQNGTISTHLTLTASEKEDVYAVMKEIGLFEYPNEVDGMNIIPVSGYTFQISLNGNTQTIHWKGEFNDSRTHKEFKRLTNMIIEIINSKEAYQTLPDNEGYYE</sequence>
<dbReference type="AlphaFoldDB" id="A0A371PMZ3"/>
<keyword evidence="3" id="KW-1185">Reference proteome</keyword>
<protein>
    <recommendedName>
        <fullName evidence="4">DUF4136 domain-containing protein</fullName>
    </recommendedName>
</protein>
<evidence type="ECO:0000313" key="3">
    <source>
        <dbReference type="Proteomes" id="UP000261905"/>
    </source>
</evidence>
<name>A0A371PMZ3_9BACL</name>
<evidence type="ECO:0000313" key="2">
    <source>
        <dbReference type="EMBL" id="REK77039.1"/>
    </source>
</evidence>
<feature type="signal peptide" evidence="1">
    <location>
        <begin position="1"/>
        <end position="20"/>
    </location>
</feature>
<dbReference type="OrthoDB" id="1954789at2"/>
<proteinExistence type="predicted"/>
<feature type="chain" id="PRO_5038554665" description="DUF4136 domain-containing protein" evidence="1">
    <location>
        <begin position="21"/>
        <end position="150"/>
    </location>
</feature>
<comment type="caution">
    <text evidence="2">The sequence shown here is derived from an EMBL/GenBank/DDBJ whole genome shotgun (WGS) entry which is preliminary data.</text>
</comment>
<reference evidence="2 3" key="1">
    <citation type="submission" date="2018-08" db="EMBL/GenBank/DDBJ databases">
        <title>Paenibacillus sp. M4BSY-1, whole genome shotgun sequence.</title>
        <authorList>
            <person name="Tuo L."/>
        </authorList>
    </citation>
    <scope>NUCLEOTIDE SEQUENCE [LARGE SCALE GENOMIC DNA]</scope>
    <source>
        <strain evidence="2 3">M4BSY-1</strain>
    </source>
</reference>
<dbReference type="PROSITE" id="PS51257">
    <property type="entry name" value="PROKAR_LIPOPROTEIN"/>
    <property type="match status" value="1"/>
</dbReference>
<gene>
    <name evidence="2" type="ORF">DX130_08530</name>
</gene>
<dbReference type="RefSeq" id="WP_116044376.1">
    <property type="nucleotide sequence ID" value="NZ_QUBQ01000001.1"/>
</dbReference>
<dbReference type="EMBL" id="QUBQ01000001">
    <property type="protein sequence ID" value="REK77039.1"/>
    <property type="molecule type" value="Genomic_DNA"/>
</dbReference>